<name>A0A510DRS6_9CREN</name>
<keyword evidence="4" id="KW-1185">Reference proteome</keyword>
<dbReference type="Pfam" id="PF18765">
    <property type="entry name" value="Polbeta"/>
    <property type="match status" value="1"/>
</dbReference>
<evidence type="ECO:0000259" key="1">
    <source>
        <dbReference type="Pfam" id="PF18765"/>
    </source>
</evidence>
<evidence type="ECO:0000313" key="4">
    <source>
        <dbReference type="Proteomes" id="UP000322983"/>
    </source>
</evidence>
<dbReference type="PANTHER" id="PTHR33933:SF1">
    <property type="entry name" value="PROTEIN ADENYLYLTRANSFERASE MNTA-RELATED"/>
    <property type="match status" value="1"/>
</dbReference>
<gene>
    <name evidence="2" type="ORF">IC006_0138</name>
    <name evidence="3" type="ORF">IC007_0120</name>
</gene>
<accession>A0A510DRS6</accession>
<dbReference type="KEGG" id="step:IC006_0138"/>
<accession>A0A510DZE6</accession>
<evidence type="ECO:0000313" key="5">
    <source>
        <dbReference type="Proteomes" id="UP000325030"/>
    </source>
</evidence>
<feature type="domain" description="Polymerase beta nucleotidyltransferase" evidence="1">
    <location>
        <begin position="9"/>
        <end position="95"/>
    </location>
</feature>
<dbReference type="PANTHER" id="PTHR33933">
    <property type="entry name" value="NUCLEOTIDYLTRANSFERASE"/>
    <property type="match status" value="1"/>
</dbReference>
<dbReference type="SUPFAM" id="SSF81301">
    <property type="entry name" value="Nucleotidyltransferase"/>
    <property type="match status" value="1"/>
</dbReference>
<sequence length="118" mass="13528">MGKEGNIMKLVILFGSRARGDFTETSDYDALLVGDEVPRDPRMIPEDVYVRATKMFPGEVDPVFVNSEVFLKKLREGSPFFLQIMEEGKVLLKDDNFWEKALGVYKEVRSSFERKGKT</sequence>
<protein>
    <recommendedName>
        <fullName evidence="1">Polymerase beta nucleotidyltransferase domain-containing protein</fullName>
    </recommendedName>
</protein>
<dbReference type="InterPro" id="IPR052548">
    <property type="entry name" value="Type_VII_TA_antitoxin"/>
</dbReference>
<evidence type="ECO:0000313" key="2">
    <source>
        <dbReference type="EMBL" id="BBG22854.1"/>
    </source>
</evidence>
<dbReference type="Proteomes" id="UP000322983">
    <property type="component" value="Chromosome"/>
</dbReference>
<dbReference type="CDD" id="cd05403">
    <property type="entry name" value="NT_KNTase_like"/>
    <property type="match status" value="1"/>
</dbReference>
<dbReference type="EMBL" id="AP018929">
    <property type="protein sequence ID" value="BBG22854.1"/>
    <property type="molecule type" value="Genomic_DNA"/>
</dbReference>
<dbReference type="EMBL" id="AP018930">
    <property type="protein sequence ID" value="BBG25615.1"/>
    <property type="molecule type" value="Genomic_DNA"/>
</dbReference>
<dbReference type="AlphaFoldDB" id="A0A510DRS6"/>
<organism evidence="2 4">
    <name type="scientific">Sulfuracidifex tepidarius</name>
    <dbReference type="NCBI Taxonomy" id="1294262"/>
    <lineage>
        <taxon>Archaea</taxon>
        <taxon>Thermoproteota</taxon>
        <taxon>Thermoprotei</taxon>
        <taxon>Sulfolobales</taxon>
        <taxon>Sulfolobaceae</taxon>
        <taxon>Sulfuracidifex</taxon>
    </lineage>
</organism>
<dbReference type="InterPro" id="IPR041633">
    <property type="entry name" value="Polbeta"/>
</dbReference>
<dbReference type="Gene3D" id="3.30.460.10">
    <property type="entry name" value="Beta Polymerase, domain 2"/>
    <property type="match status" value="1"/>
</dbReference>
<reference evidence="2 4" key="2">
    <citation type="journal article" date="2020" name="Int. J. Syst. Evol. Microbiol.">
        <title>Sulfuracidifex tepidarius gen. nov., sp. nov. and transfer of Sulfolobus metallicus Huber and Stetter 1992 to the genus Sulfuracidifex as Sulfuracidifex metallicus comb. nov.</title>
        <authorList>
            <person name="Itoh T."/>
            <person name="Miura T."/>
            <person name="Sakai H.D."/>
            <person name="Kato S."/>
            <person name="Ohkuma M."/>
            <person name="Takashina T."/>
        </authorList>
    </citation>
    <scope>NUCLEOTIDE SEQUENCE [LARGE SCALE GENOMIC DNA]</scope>
    <source>
        <strain evidence="2 4">IC-006</strain>
        <strain evidence="3">IC-007</strain>
    </source>
</reference>
<proteinExistence type="predicted"/>
<dbReference type="Proteomes" id="UP000325030">
    <property type="component" value="Chromosome"/>
</dbReference>
<reference evidence="5" key="1">
    <citation type="submission" date="2018-09" db="EMBL/GenBank/DDBJ databases">
        <title>Complete Genome Sequencing of Sulfolobus sp. JCM 16834.</title>
        <authorList>
            <person name="Kato S."/>
            <person name="Itoh T."/>
            <person name="Ohkuma M."/>
        </authorList>
    </citation>
    <scope>NUCLEOTIDE SEQUENCE [LARGE SCALE GENOMIC DNA]</scope>
    <source>
        <strain evidence="5">IC-007</strain>
    </source>
</reference>
<dbReference type="InterPro" id="IPR043519">
    <property type="entry name" value="NT_sf"/>
</dbReference>
<evidence type="ECO:0000313" key="3">
    <source>
        <dbReference type="EMBL" id="BBG25615.1"/>
    </source>
</evidence>